<dbReference type="Gene3D" id="3.40.50.1820">
    <property type="entry name" value="alpha/beta hydrolase"/>
    <property type="match status" value="1"/>
</dbReference>
<dbReference type="Proteomes" id="UP000722989">
    <property type="component" value="Unassembled WGS sequence"/>
</dbReference>
<evidence type="ECO:0000313" key="3">
    <source>
        <dbReference type="EMBL" id="NJC71136.1"/>
    </source>
</evidence>
<dbReference type="InterPro" id="IPR050955">
    <property type="entry name" value="Plant_Biomass_Hydrol_Est"/>
</dbReference>
<dbReference type="Pfam" id="PF00756">
    <property type="entry name" value="Esterase"/>
    <property type="match status" value="1"/>
</dbReference>
<keyword evidence="1" id="KW-0732">Signal</keyword>
<evidence type="ECO:0000256" key="2">
    <source>
        <dbReference type="SAM" id="MobiDB-lite"/>
    </source>
</evidence>
<proteinExistence type="predicted"/>
<dbReference type="InterPro" id="IPR029058">
    <property type="entry name" value="AB_hydrolase_fold"/>
</dbReference>
<sequence>MTGNVHGRQPLPTAGRGNRHRRRYGRRTAGILALVSAVLLALSASARAPVIRAPAVAPPNAVPLPAGWTQTTVPVTAGDMARSYLMIRPRRTGTTRLPVLVELHGCCVTPQFEARRSRFMDVTGPAILVYPAGVAQSWNAGYCCRQAQANDVDDVAFLTAVVAHVLATQPDAAAAEVYLAGYSNGGKMALRMACAAPRLFTALASYGAVNAMPCQDPAPVSLLEAASTGDPELTIGPTGTAHTVNGYTEPTVTAQVDEYLMADECPDDADVRTVGRLTVSTWTGCGSGRSVQLAVYEGGSHVWPQGDDATPSAAQVIWSFFRAVHGAAARGTK</sequence>
<dbReference type="PANTHER" id="PTHR43037:SF1">
    <property type="entry name" value="BLL1128 PROTEIN"/>
    <property type="match status" value="1"/>
</dbReference>
<dbReference type="RefSeq" id="WP_167926052.1">
    <property type="nucleotide sequence ID" value="NZ_JAATVY010000010.1"/>
</dbReference>
<reference evidence="3 4" key="1">
    <citation type="submission" date="2020-03" db="EMBL/GenBank/DDBJ databases">
        <title>WGS of the type strain of Planosporangium spp.</title>
        <authorList>
            <person name="Thawai C."/>
        </authorList>
    </citation>
    <scope>NUCLEOTIDE SEQUENCE [LARGE SCALE GENOMIC DNA]</scope>
    <source>
        <strain evidence="3 4">TBRC 5610</strain>
    </source>
</reference>
<feature type="region of interest" description="Disordered" evidence="2">
    <location>
        <begin position="1"/>
        <end position="22"/>
    </location>
</feature>
<evidence type="ECO:0000313" key="4">
    <source>
        <dbReference type="Proteomes" id="UP000722989"/>
    </source>
</evidence>
<dbReference type="PANTHER" id="PTHR43037">
    <property type="entry name" value="UNNAMED PRODUCT-RELATED"/>
    <property type="match status" value="1"/>
</dbReference>
<accession>A0ABX0XYN3</accession>
<evidence type="ECO:0000256" key="1">
    <source>
        <dbReference type="ARBA" id="ARBA00022729"/>
    </source>
</evidence>
<protein>
    <recommendedName>
        <fullName evidence="5">Polyhydroxybutyrate depolymerase</fullName>
    </recommendedName>
</protein>
<gene>
    <name evidence="3" type="ORF">HC031_15650</name>
</gene>
<dbReference type="SUPFAM" id="SSF53474">
    <property type="entry name" value="alpha/beta-Hydrolases"/>
    <property type="match status" value="1"/>
</dbReference>
<name>A0ABX0XYN3_9ACTN</name>
<evidence type="ECO:0008006" key="5">
    <source>
        <dbReference type="Google" id="ProtNLM"/>
    </source>
</evidence>
<dbReference type="EMBL" id="JAATVY010000010">
    <property type="protein sequence ID" value="NJC71136.1"/>
    <property type="molecule type" value="Genomic_DNA"/>
</dbReference>
<organism evidence="3 4">
    <name type="scientific">Planosporangium thailandense</name>
    <dbReference type="NCBI Taxonomy" id="765197"/>
    <lineage>
        <taxon>Bacteria</taxon>
        <taxon>Bacillati</taxon>
        <taxon>Actinomycetota</taxon>
        <taxon>Actinomycetes</taxon>
        <taxon>Micromonosporales</taxon>
        <taxon>Micromonosporaceae</taxon>
        <taxon>Planosporangium</taxon>
    </lineage>
</organism>
<comment type="caution">
    <text evidence="3">The sequence shown here is derived from an EMBL/GenBank/DDBJ whole genome shotgun (WGS) entry which is preliminary data.</text>
</comment>
<keyword evidence="4" id="KW-1185">Reference proteome</keyword>
<dbReference type="InterPro" id="IPR000801">
    <property type="entry name" value="Esterase-like"/>
</dbReference>